<gene>
    <name evidence="3" type="ORF">OVA965_LOCUS5933</name>
    <name evidence="4" type="ORF">TMI583_LOCUS5929</name>
</gene>
<evidence type="ECO:0000313" key="3">
    <source>
        <dbReference type="EMBL" id="CAF0826664.1"/>
    </source>
</evidence>
<name>A0A8S2H7T4_9BILA</name>
<dbReference type="PANTHER" id="PTHR22605:SF1">
    <property type="entry name" value="RZ-TYPE DOMAIN-CONTAINING PROTEIN"/>
    <property type="match status" value="1"/>
</dbReference>
<dbReference type="Proteomes" id="UP000677228">
    <property type="component" value="Unassembled WGS sequence"/>
</dbReference>
<reference evidence="4" key="1">
    <citation type="submission" date="2021-02" db="EMBL/GenBank/DDBJ databases">
        <authorList>
            <person name="Nowell W R."/>
        </authorList>
    </citation>
    <scope>NUCLEOTIDE SEQUENCE</scope>
</reference>
<organism evidence="4 5">
    <name type="scientific">Didymodactylos carnosus</name>
    <dbReference type="NCBI Taxonomy" id="1234261"/>
    <lineage>
        <taxon>Eukaryota</taxon>
        <taxon>Metazoa</taxon>
        <taxon>Spiralia</taxon>
        <taxon>Gnathifera</taxon>
        <taxon>Rotifera</taxon>
        <taxon>Eurotatoria</taxon>
        <taxon>Bdelloidea</taxon>
        <taxon>Philodinida</taxon>
        <taxon>Philodinidae</taxon>
        <taxon>Didymodactylos</taxon>
    </lineage>
</organism>
<keyword evidence="1" id="KW-0472">Membrane</keyword>
<dbReference type="Proteomes" id="UP000682733">
    <property type="component" value="Unassembled WGS sequence"/>
</dbReference>
<protein>
    <recommendedName>
        <fullName evidence="2">AAA+ ATPase domain-containing protein</fullName>
    </recommendedName>
</protein>
<evidence type="ECO:0000256" key="1">
    <source>
        <dbReference type="SAM" id="Phobius"/>
    </source>
</evidence>
<dbReference type="GO" id="GO:0005524">
    <property type="term" value="F:ATP binding"/>
    <property type="evidence" value="ECO:0007669"/>
    <property type="project" value="InterPro"/>
</dbReference>
<dbReference type="GO" id="GO:0016887">
    <property type="term" value="F:ATP hydrolysis activity"/>
    <property type="evidence" value="ECO:0007669"/>
    <property type="project" value="InterPro"/>
</dbReference>
<dbReference type="InterPro" id="IPR031248">
    <property type="entry name" value="RNF213"/>
</dbReference>
<dbReference type="InterPro" id="IPR027417">
    <property type="entry name" value="P-loop_NTPase"/>
</dbReference>
<evidence type="ECO:0000313" key="4">
    <source>
        <dbReference type="EMBL" id="CAF3611146.1"/>
    </source>
</evidence>
<accession>A0A8S2H7T4</accession>
<keyword evidence="1" id="KW-1133">Transmembrane helix</keyword>
<dbReference type="CDD" id="cd00009">
    <property type="entry name" value="AAA"/>
    <property type="match status" value="1"/>
</dbReference>
<dbReference type="GO" id="GO:0004842">
    <property type="term" value="F:ubiquitin-protein transferase activity"/>
    <property type="evidence" value="ECO:0007669"/>
    <property type="project" value="InterPro"/>
</dbReference>
<dbReference type="EMBL" id="CAJNOK010001718">
    <property type="protein sequence ID" value="CAF0826664.1"/>
    <property type="molecule type" value="Genomic_DNA"/>
</dbReference>
<sequence length="3320" mass="385869">MQSHVVQSPWHTIEIDLTGPLPKTPRGNAYILVLVVETNDDGILRAAFSLFDKAKKPFHVHQLFYCTKRTTWMEIRAFIYRCFFSKKYQVLIRPNLLLLLIQDKFFPLLNQIIEEYPGRSIQLGIITTEASSHVQLINAIKTGINVNILREQERLSNDAFTSQVQKMLHQCTLVTSRLSGLGKSHFIEKESRRLGKQHIKFPIGGDIIADDIADRLRTLGGKALRTSILHLDIGHVEDPHDLDELLYCLALFRSFCFGQLAVHVPFETLIYVELASSPFITTNQDLILYQHLKPVYLDKINWDDLDCERPSIQFVAKYLNAITTGAITNKDINLDDKEVIDRRLCLKLIQTHFLQPKNVEFVTWTQLSIFIAVFYSLFNGFSICGYFLAEFVSQPQLRLDILQALLRSSDQFTSLSVETVRKQQRASGIDDPETHQPVLTNSIVRWENTEPFTLVFTATHEPLFVYKTDRAIPQSLRNYFNDFQQAVSQRRTRKAADTAPQLNHFDDNIFPDYNKLSHVELFRKLASLSYKYFNKAVCTICFKQYPYNTQQCTQCHTNESIRQPRTVDNCDVLVFQTQIATLLEAEYVLTPDNYVKMLLVYMRIQSGLPVLIMGETGCGKTALIKFLCQKILDDELEIFRIHAGVNDEKIIETMRRFIIKAKECAQQEKRLWIFFDEFNTTSSIDLLKEITCERTLLGDWLPYNMVFLGACNPRRHKSTEERMSFENNIGIKKDRYEMMKKLVGGKYLLYTVVSIPETMLEYIWDYGYLDQDTERAYIQTILKTCPSLVIYEQLFNTFIQLISRSQLFIRETEDVSSVSLRDVARFCRLYNWFHESIVVRATNTPLSTLTVAQRAAFAALFLCYYFRLPSVERKNNYVAMLVESLAESYSLPLTEKGFLIRQLETEESELIKEMELPSGMAKNRALRENIFVLLVCIVNRIPVVLCGKPGCSKTSAVQIVISNLNGKKSNSSYFQTLPELIKVSYQGSQNCTSSSIEKVFERAGKYQKAQSEARLLPVIVFDEIGLAELSPRNPLKVLHAELEVETCQYGFVGISNWRLDASKMNRVLYISCPDPDITDLTMTAKSIADNMLCGQSAAPDLDSILSCLAKAYYHLFVFLKTQQQNAYYFGLRDFYSLVKGVLSETHNTMTKNGDDLYAIVHRQMKINLDGIIDGSVLTWQIFCESLNHTELIDQYPSPTFKDLLDRRIKIHSGRFLMFIADGESSIDYVERYLRSATKWLPIHEHSVRTLIGSQMPGDLVLNKTYTETYSYRVLMDIILHAETNVTLLMRQLGHLHDNLYDLFNQNFAVSAKKQYCRIALGALYHPRCLVNDNFFCIVFVNRDEVEKCDPPFLNRFEKHIINIQDLVQPVHWETTQVLLKWLTDLLPSGDNVRFPCLQHLFIGYNPDYVCNLVIDTSEENVDQQQVIETCKIKILRSCSFDLPLVLATQMTDNDKNRTLIQQYYNIHERGSFADVLHQHRGRRLSSITGSTPLSAILCSVTKKQIIYTYTQIYDTIICDPNIVKEIKLNNLQTELEVINKIKGHFLKKDGPRILIIRVDHLTEHKQLLSLKHILLNAIDDESKEPSDHCIWLVIHLQRNMLGEAKNDILFHGWLVHMIDDLNAYNPISIENLMNPSYYDLVAQEPFKLSEKLFNELVDRTLSKLRYEVTNNQLESRINQRRNTIINCLVQDNHSRLRRSVRENLFLLIQKIHHDRADKRFSDWRKDLLNNGLIIATCRSLSDALKATIVQFYETYFLLLFAHLERNAFFDSYQFIQGRDENEQKLLKQIWVTCLTSTLKNIDQNTMNCDNVEISLVFDLRLPCAVAEYAVVRRIRKMLSQQRSKNDITVGDLDQQIWQKLNDKTVYGSILIHTIFDNDKLSEHYYHDQMTSTNPTLSNKTRFQSLLTNWEEMIQIFRIFEVGATLIGENSLLKTCKKQFIESDEGSDDVNNENRLYTLIFTKKRFRQIEPRKKDSQVKENSNDNKDLFIENSLMNLLELLQRQEYVRKVESPEQMMTTYNLIYHGVRTLTNYSVDNLEKFSSYTSPVRSITALIDNQFATDIFQQIYADDVAANFDSCDLIHAFIERLTKTIEAAEDQMTVDKATVQRTLLKLEIELLKNWLIGHGDQYCDILALINRNDTDLWRYSTKIFVYITLRLHLIEYIEEHHGQIPADDENFRNLEKYLQNSSNQSSKIQLLLVNHLHKNLILSISGNDFEDILRKEFGFFEINMHVVTQHIVNGRHHVRLIGLIAWLKCYTQMYAFVLHNDSHQDFMSHIDRFLARDESTFGATLKLFILKQLVHMSKGVTLADVRETFAHRNVVWLRPLLTRVEPMAANRDLILPLPLFEGHDEFVMVNKTLNNFGNIDEVSALIKKCRDNQRLAYGFYSWFIQYYCRYLTPNTQIDQQFVQLFCSDLKQLLIDSFEPIGFNLLVSLCSNFPAVSYFHLQPDMPKKELYRRLLALNIVAVCLSTKGCPKATYLGTLLFDQNQHMPQNYVNHIQSICLMGMISSDPVVTQMIDVRTQIQDRLNRNLIHIGGMFVFQCSRDCHWMFYFEDCGIPNDKQQCPLCKKDIGAFRYNQLIQRDPPQIQMNLQDGFRTIEQYMKTYNSVLRLGYHNVAPVMQLPPDEKPDHLNRTVSFRFLHLWTHAQLFVLHELKCLSDNDLLQRLKVPNILHFRQHFDRDCTLMEGISTDPEQYHIWLYKLINHMLDNNINIIGILNTNEKVVQIEQLIEQRLIFPHVDSIINEIGNYRLAYVDFVQKFDAEISLSNYVDELRQNDERYPLLSYFNVSRIQTVNPLDEFRVKMQTLPFGDKMYPLSASLLKRLDEYANIQYLYPLMEFSKYLINKYNHRIQRNHAAIMTIDEALQQGGLDSQNMRILLDQFIDAWYKINLKSVRHGCHAPKFVRPHLREDFASKTSLAFVLLNKSKDDSSLLLTACIHTLANMQNEIVAYFRKVIVNETISNTRVFLNAIRPEHMLRLDESEIGNKLVENSFIINYEYGQGRDLIYDYEEIEMYMRNLVSSLCLFDTDNLPMLNYQFELYNENNSLITNIRRRINQTSLSVVDQAKFKSLLVRMNPDEIVHCLGLLDHVFTYLCNIDDDVSGSSIQAFVEQHMNTNACLNEHFFRRPPFSTVPLIHIIALYELVEEVAFDIVLRQHVKTELREAVLDDRGKTKFVAQTFGKVNISPILKLAIIWIGVLKRLLIRVLNAYVDLKIPLQIYIERIDLWSGDISEVDLQTFELDEGILLEHTYCILNHVEKDHPTSIINDSIATADSQQPISSHITTGNTQSFTARTWYQNTNQPVKKITLGKSEQKLRV</sequence>
<dbReference type="PANTHER" id="PTHR22605">
    <property type="entry name" value="RZ-TYPE DOMAIN-CONTAINING PROTEIN"/>
    <property type="match status" value="1"/>
</dbReference>
<feature type="domain" description="AAA+ ATPase" evidence="2">
    <location>
        <begin position="606"/>
        <end position="735"/>
    </location>
</feature>
<feature type="domain" description="AAA+ ATPase" evidence="2">
    <location>
        <begin position="939"/>
        <end position="1083"/>
    </location>
</feature>
<proteinExistence type="predicted"/>
<dbReference type="SUPFAM" id="SSF52540">
    <property type="entry name" value="P-loop containing nucleoside triphosphate hydrolases"/>
    <property type="match status" value="2"/>
</dbReference>
<dbReference type="EMBL" id="CAJOBA010001718">
    <property type="protein sequence ID" value="CAF3611146.1"/>
    <property type="molecule type" value="Genomic_DNA"/>
</dbReference>
<dbReference type="Pfam" id="PF00004">
    <property type="entry name" value="AAA"/>
    <property type="match status" value="1"/>
</dbReference>
<dbReference type="SMART" id="SM00382">
    <property type="entry name" value="AAA"/>
    <property type="match status" value="2"/>
</dbReference>
<feature type="transmembrane region" description="Helical" evidence="1">
    <location>
        <begin position="367"/>
        <end position="389"/>
    </location>
</feature>
<evidence type="ECO:0000313" key="5">
    <source>
        <dbReference type="Proteomes" id="UP000682733"/>
    </source>
</evidence>
<comment type="caution">
    <text evidence="4">The sequence shown here is derived from an EMBL/GenBank/DDBJ whole genome shotgun (WGS) entry which is preliminary data.</text>
</comment>
<evidence type="ECO:0000259" key="2">
    <source>
        <dbReference type="SMART" id="SM00382"/>
    </source>
</evidence>
<dbReference type="Gene3D" id="3.40.50.300">
    <property type="entry name" value="P-loop containing nucleotide triphosphate hydrolases"/>
    <property type="match status" value="2"/>
</dbReference>
<dbReference type="InterPro" id="IPR003959">
    <property type="entry name" value="ATPase_AAA_core"/>
</dbReference>
<dbReference type="InterPro" id="IPR003593">
    <property type="entry name" value="AAA+_ATPase"/>
</dbReference>
<keyword evidence="1" id="KW-0812">Transmembrane</keyword>